<accession>A0ABD0Y917</accession>
<dbReference type="AlphaFoldDB" id="A0ABD0Y917"/>
<evidence type="ECO:0000313" key="4">
    <source>
        <dbReference type="Proteomes" id="UP001558652"/>
    </source>
</evidence>
<dbReference type="EMBL" id="JBFDAA010000012">
    <property type="protein sequence ID" value="KAL1123169.1"/>
    <property type="molecule type" value="Genomic_DNA"/>
</dbReference>
<feature type="domain" description="Brix" evidence="2">
    <location>
        <begin position="28"/>
        <end position="294"/>
    </location>
</feature>
<feature type="compositionally biased region" description="Basic and acidic residues" evidence="1">
    <location>
        <begin position="377"/>
        <end position="392"/>
    </location>
</feature>
<dbReference type="SMART" id="SM00879">
    <property type="entry name" value="Brix"/>
    <property type="match status" value="1"/>
</dbReference>
<sequence length="392" mass="44773">MGRKKKGRSVKRNPQATALEPDELTRAPHSFVIHRGSVGKYVRQLTLDFRKIMEPFTASSLIVRKKNTLKDFASVSGLLNVSHLVMFTCTELGPYMRVARLPQGPTLTFKIHDYCLARDVISSLKRQMPHSRYYSDPPLVVLNGFSVTSSQNTSHMKLMATMFQGMFPTINVTKINLNNVRRCLLFNYDAETKKIDVRHFGIRVSPVGLSKGMKKLVKGKVPNLAKYDDVADFLIKDEQLSESEAEDDPNSHVTLPQKISSRGNLVANKSAVRLTQIGPRLTIQLIKVEGGLLDGEVMYHEYIVKTPEEIALIEKRRLEKRKLKEKRKRQQEKNVKEKQQKKEELKRKSLEGMRMKNQNDSVDAKPLKEAQDDDDAEWYRKEVGKDPEPGIN</sequence>
<dbReference type="PROSITE" id="PS50833">
    <property type="entry name" value="BRIX"/>
    <property type="match status" value="1"/>
</dbReference>
<keyword evidence="4" id="KW-1185">Reference proteome</keyword>
<dbReference type="InterPro" id="IPR045112">
    <property type="entry name" value="PPAN-like"/>
</dbReference>
<name>A0ABD0Y917_9HEMI</name>
<dbReference type="SUPFAM" id="SSF52954">
    <property type="entry name" value="Class II aaRS ABD-related"/>
    <property type="match status" value="1"/>
</dbReference>
<evidence type="ECO:0000313" key="3">
    <source>
        <dbReference type="EMBL" id="KAL1123169.1"/>
    </source>
</evidence>
<dbReference type="InterPro" id="IPR007109">
    <property type="entry name" value="Brix"/>
</dbReference>
<dbReference type="PANTHER" id="PTHR12661:SF5">
    <property type="entry name" value="SUPPRESSOR OF SWI4 1 HOMOLOG"/>
    <property type="match status" value="1"/>
</dbReference>
<feature type="compositionally biased region" description="Basic and acidic residues" evidence="1">
    <location>
        <begin position="331"/>
        <end position="354"/>
    </location>
</feature>
<feature type="region of interest" description="Disordered" evidence="1">
    <location>
        <begin position="323"/>
        <end position="392"/>
    </location>
</feature>
<proteinExistence type="predicted"/>
<gene>
    <name evidence="3" type="ORF">AAG570_002256</name>
</gene>
<dbReference type="PANTHER" id="PTHR12661">
    <property type="entry name" value="PETER PAN-RELATED"/>
    <property type="match status" value="1"/>
</dbReference>
<reference evidence="3 4" key="1">
    <citation type="submission" date="2024-07" db="EMBL/GenBank/DDBJ databases">
        <title>Chromosome-level genome assembly of the water stick insect Ranatra chinensis (Heteroptera: Nepidae).</title>
        <authorList>
            <person name="Liu X."/>
        </authorList>
    </citation>
    <scope>NUCLEOTIDE SEQUENCE [LARGE SCALE GENOMIC DNA]</scope>
    <source>
        <strain evidence="3">Cailab_2021Rc</strain>
        <tissue evidence="3">Muscle</tissue>
    </source>
</reference>
<dbReference type="Pfam" id="PF04427">
    <property type="entry name" value="Brix"/>
    <property type="match status" value="1"/>
</dbReference>
<evidence type="ECO:0000259" key="2">
    <source>
        <dbReference type="PROSITE" id="PS50833"/>
    </source>
</evidence>
<organism evidence="3 4">
    <name type="scientific">Ranatra chinensis</name>
    <dbReference type="NCBI Taxonomy" id="642074"/>
    <lineage>
        <taxon>Eukaryota</taxon>
        <taxon>Metazoa</taxon>
        <taxon>Ecdysozoa</taxon>
        <taxon>Arthropoda</taxon>
        <taxon>Hexapoda</taxon>
        <taxon>Insecta</taxon>
        <taxon>Pterygota</taxon>
        <taxon>Neoptera</taxon>
        <taxon>Paraneoptera</taxon>
        <taxon>Hemiptera</taxon>
        <taxon>Heteroptera</taxon>
        <taxon>Panheteroptera</taxon>
        <taxon>Nepomorpha</taxon>
        <taxon>Nepidae</taxon>
        <taxon>Ranatrinae</taxon>
        <taxon>Ranatra</taxon>
    </lineage>
</organism>
<protein>
    <recommendedName>
        <fullName evidence="2">Brix domain-containing protein</fullName>
    </recommendedName>
</protein>
<evidence type="ECO:0000256" key="1">
    <source>
        <dbReference type="SAM" id="MobiDB-lite"/>
    </source>
</evidence>
<comment type="caution">
    <text evidence="3">The sequence shown here is derived from an EMBL/GenBank/DDBJ whole genome shotgun (WGS) entry which is preliminary data.</text>
</comment>
<dbReference type="Proteomes" id="UP001558652">
    <property type="component" value="Unassembled WGS sequence"/>
</dbReference>